<gene>
    <name evidence="1" type="ORF">MOST_30210</name>
</gene>
<dbReference type="RefSeq" id="WP_054937014.1">
    <property type="nucleotide sequence ID" value="NZ_PVXL01000072.1"/>
</dbReference>
<evidence type="ECO:0000313" key="2">
    <source>
        <dbReference type="Proteomes" id="UP000239430"/>
    </source>
</evidence>
<dbReference type="Gene3D" id="3.90.1690.10">
    <property type="entry name" value="phage-related protein like domain"/>
    <property type="match status" value="1"/>
</dbReference>
<evidence type="ECO:0000313" key="1">
    <source>
        <dbReference type="EMBL" id="PRR69599.1"/>
    </source>
</evidence>
<protein>
    <submittedName>
        <fullName evidence="1">Phage major capsid protein E</fullName>
    </submittedName>
</protein>
<dbReference type="InterPro" id="IPR053738">
    <property type="entry name" value="Lambda_capsid_assembly"/>
</dbReference>
<organism evidence="1 2">
    <name type="scientific">Neomoorella stamsii</name>
    <dbReference type="NCBI Taxonomy" id="1266720"/>
    <lineage>
        <taxon>Bacteria</taxon>
        <taxon>Bacillati</taxon>
        <taxon>Bacillota</taxon>
        <taxon>Clostridia</taxon>
        <taxon>Neomoorellales</taxon>
        <taxon>Neomoorellaceae</taxon>
        <taxon>Neomoorella</taxon>
    </lineage>
</organism>
<reference evidence="1 2" key="1">
    <citation type="submission" date="2018-03" db="EMBL/GenBank/DDBJ databases">
        <title>Genome sequence of Moorella stamsii DSM 26217.</title>
        <authorList>
            <person name="Poehlein A."/>
            <person name="Daniel R."/>
        </authorList>
    </citation>
    <scope>NUCLEOTIDE SEQUENCE [LARGE SCALE GENOMIC DNA]</scope>
    <source>
        <strain evidence="2">DSM 26217</strain>
    </source>
</reference>
<sequence length="346" mass="37886">MGVNELLKEFSRKATLAYARARQPRNYVGPTLFPVNTVNELTFDYWKSQNLLPVMASVQAFGAEAQIASRDGAAKISGEIPPIKRKINLDERMLIALKREGAGDVDMVRNQLYNDLDNMIDAVQARIEKMRMDAVAYGQLTLNENGVIMNVDYGVPTTHKETLSGTALWSDHVNATPVDDIQRWVDTVVADTGIRPTRALTSNVVASHLIQNAQIRKMIYGDQGGTRAVSLNQVNDLLATLDLPRIATYDLQVRVQAEDGTISTVRFFPSTRFVLLPPNSLGETLMGPTAEALLDPEVDAREAAGIYAIVTQESEPPAVWTKAAATSIPTFPMADTIFIGVVLSEA</sequence>
<dbReference type="AlphaFoldDB" id="A0A9X7J0D5"/>
<dbReference type="InterPro" id="IPR005564">
    <property type="entry name" value="Major_capsid_GpE"/>
</dbReference>
<keyword evidence="2" id="KW-1185">Reference proteome</keyword>
<name>A0A9X7J0D5_9FIRM</name>
<comment type="caution">
    <text evidence="1">The sequence shown here is derived from an EMBL/GenBank/DDBJ whole genome shotgun (WGS) entry which is preliminary data.</text>
</comment>
<dbReference type="Pfam" id="PF03864">
    <property type="entry name" value="Phage_cap_E"/>
    <property type="match status" value="1"/>
</dbReference>
<proteinExistence type="predicted"/>
<accession>A0A9X7J0D5</accession>
<dbReference type="EMBL" id="PVXL01000072">
    <property type="protein sequence ID" value="PRR69599.1"/>
    <property type="molecule type" value="Genomic_DNA"/>
</dbReference>
<dbReference type="Proteomes" id="UP000239430">
    <property type="component" value="Unassembled WGS sequence"/>
</dbReference>